<dbReference type="EMBL" id="AE010299">
    <property type="protein sequence ID" value="AAM06779.1"/>
    <property type="molecule type" value="Genomic_DNA"/>
</dbReference>
<name>Q8TKJ3_METAC</name>
<dbReference type="InParanoid" id="Q8TKJ3"/>
<evidence type="ECO:0000313" key="1">
    <source>
        <dbReference type="EMBL" id="AAM06779.1"/>
    </source>
</evidence>
<proteinExistence type="predicted"/>
<dbReference type="HOGENOM" id="CLU_2419996_0_0_2"/>
<organism evidence="1 2">
    <name type="scientific">Methanosarcina acetivorans (strain ATCC 35395 / DSM 2834 / JCM 12185 / C2A)</name>
    <dbReference type="NCBI Taxonomy" id="188937"/>
    <lineage>
        <taxon>Archaea</taxon>
        <taxon>Methanobacteriati</taxon>
        <taxon>Methanobacteriota</taxon>
        <taxon>Stenosarchaea group</taxon>
        <taxon>Methanomicrobia</taxon>
        <taxon>Methanosarcinales</taxon>
        <taxon>Methanosarcinaceae</taxon>
        <taxon>Methanosarcina</taxon>
    </lineage>
</organism>
<protein>
    <submittedName>
        <fullName evidence="1">Uncharacterized protein</fullName>
    </submittedName>
</protein>
<evidence type="ECO:0000313" key="2">
    <source>
        <dbReference type="Proteomes" id="UP000002487"/>
    </source>
</evidence>
<accession>Q8TKJ3</accession>
<keyword evidence="2" id="KW-1185">Reference proteome</keyword>
<reference evidence="1 2" key="1">
    <citation type="journal article" date="2002" name="Genome Res.">
        <title>The genome of Methanosarcina acetivorans reveals extensive metabolic and physiological diversity.</title>
        <authorList>
            <person name="Galagan J.E."/>
            <person name="Nusbaum C."/>
            <person name="Roy A."/>
            <person name="Endrizzi M.G."/>
            <person name="Macdonald P."/>
            <person name="FitzHugh W."/>
            <person name="Calvo S."/>
            <person name="Engels R."/>
            <person name="Smirnov S."/>
            <person name="Atnoor D."/>
            <person name="Brown A."/>
            <person name="Allen N."/>
            <person name="Naylor J."/>
            <person name="Stange-Thomann N."/>
            <person name="DeArellano K."/>
            <person name="Johnson R."/>
            <person name="Linton L."/>
            <person name="McEwan P."/>
            <person name="McKernan K."/>
            <person name="Talamas J."/>
            <person name="Tirrell A."/>
            <person name="Ye W."/>
            <person name="Zimmer A."/>
            <person name="Barber R.D."/>
            <person name="Cann I."/>
            <person name="Graham D.E."/>
            <person name="Grahame D.A."/>
            <person name="Guss A."/>
            <person name="Hedderich R."/>
            <person name="Ingram-Smith C."/>
            <person name="Kuettner C.H."/>
            <person name="Krzycki J.A."/>
            <person name="Leigh J.A."/>
            <person name="Li W."/>
            <person name="Liu J."/>
            <person name="Mukhopadhyay B."/>
            <person name="Reeve J.N."/>
            <person name="Smith K."/>
            <person name="Springer T.A."/>
            <person name="Umayam L.A."/>
            <person name="White O."/>
            <person name="White R.H."/>
            <person name="de Macario E.C."/>
            <person name="Ferry J.G."/>
            <person name="Jarrell K.F."/>
            <person name="Jing H."/>
            <person name="Macario A.J.L."/>
            <person name="Paulsen I."/>
            <person name="Pritchett M."/>
            <person name="Sowers K.R."/>
            <person name="Swanson R.V."/>
            <person name="Zinder S.H."/>
            <person name="Lander E."/>
            <person name="Metcalf W.W."/>
            <person name="Birren B."/>
        </authorList>
    </citation>
    <scope>NUCLEOTIDE SEQUENCE [LARGE SCALE GENOMIC DNA]</scope>
    <source>
        <strain evidence="2">ATCC 35395 / DSM 2834 / JCM 12185 / C2A</strain>
    </source>
</reference>
<sequence>MSVPLMKSCAGISKKTSNISKPHFFKPFQRHKYSFSLVFKASENKLFFFCGEQDIYIHHMLLNFCKLFLYEIKLFKDFFINFFPGHPNHYL</sequence>
<dbReference type="EnsemblBacteria" id="AAM06779">
    <property type="protein sequence ID" value="AAM06779"/>
    <property type="gene ID" value="MA_3412"/>
</dbReference>
<gene>
    <name evidence="1" type="ordered locus">MA_3412</name>
</gene>
<dbReference type="Proteomes" id="UP000002487">
    <property type="component" value="Chromosome"/>
</dbReference>
<dbReference type="AlphaFoldDB" id="Q8TKJ3"/>
<dbReference type="KEGG" id="mac:MA_3412"/>